<sequence length="24" mass="2875">MEDSVMTGLQYSRRKKIAYKSRKV</sequence>
<accession>A0A0A9BRZ5</accession>
<dbReference type="EMBL" id="GBRH01231096">
    <property type="protein sequence ID" value="JAD66799.1"/>
    <property type="molecule type" value="Transcribed_RNA"/>
</dbReference>
<name>A0A0A9BRZ5_ARUDO</name>
<evidence type="ECO:0000313" key="1">
    <source>
        <dbReference type="EMBL" id="JAD66799.1"/>
    </source>
</evidence>
<reference evidence="1" key="1">
    <citation type="submission" date="2014-09" db="EMBL/GenBank/DDBJ databases">
        <authorList>
            <person name="Magalhaes I.L.F."/>
            <person name="Oliveira U."/>
            <person name="Santos F.R."/>
            <person name="Vidigal T.H.D.A."/>
            <person name="Brescovit A.D."/>
            <person name="Santos A.J."/>
        </authorList>
    </citation>
    <scope>NUCLEOTIDE SEQUENCE</scope>
    <source>
        <tissue evidence="1">Shoot tissue taken approximately 20 cm above the soil surface</tissue>
    </source>
</reference>
<dbReference type="AlphaFoldDB" id="A0A0A9BRZ5"/>
<protein>
    <submittedName>
        <fullName evidence="1">Uncharacterized protein</fullName>
    </submittedName>
</protein>
<reference evidence="1" key="2">
    <citation type="journal article" date="2015" name="Data Brief">
        <title>Shoot transcriptome of the giant reed, Arundo donax.</title>
        <authorList>
            <person name="Barrero R.A."/>
            <person name="Guerrero F.D."/>
            <person name="Moolhuijzen P."/>
            <person name="Goolsby J.A."/>
            <person name="Tidwell J."/>
            <person name="Bellgard S.E."/>
            <person name="Bellgard M.I."/>
        </authorList>
    </citation>
    <scope>NUCLEOTIDE SEQUENCE</scope>
    <source>
        <tissue evidence="1">Shoot tissue taken approximately 20 cm above the soil surface</tissue>
    </source>
</reference>
<proteinExistence type="predicted"/>
<organism evidence="1">
    <name type="scientific">Arundo donax</name>
    <name type="common">Giant reed</name>
    <name type="synonym">Donax arundinaceus</name>
    <dbReference type="NCBI Taxonomy" id="35708"/>
    <lineage>
        <taxon>Eukaryota</taxon>
        <taxon>Viridiplantae</taxon>
        <taxon>Streptophyta</taxon>
        <taxon>Embryophyta</taxon>
        <taxon>Tracheophyta</taxon>
        <taxon>Spermatophyta</taxon>
        <taxon>Magnoliopsida</taxon>
        <taxon>Liliopsida</taxon>
        <taxon>Poales</taxon>
        <taxon>Poaceae</taxon>
        <taxon>PACMAD clade</taxon>
        <taxon>Arundinoideae</taxon>
        <taxon>Arundineae</taxon>
        <taxon>Arundo</taxon>
    </lineage>
</organism>